<dbReference type="Proteomes" id="UP000289738">
    <property type="component" value="Chromosome A09"/>
</dbReference>
<keyword evidence="2" id="KW-1185">Reference proteome</keyword>
<accession>A0A445BHQ7</accession>
<protein>
    <recommendedName>
        <fullName evidence="3">Replication factor A C-terminal domain-containing protein</fullName>
    </recommendedName>
</protein>
<evidence type="ECO:0000313" key="2">
    <source>
        <dbReference type="Proteomes" id="UP000289738"/>
    </source>
</evidence>
<reference evidence="1 2" key="1">
    <citation type="submission" date="2019-01" db="EMBL/GenBank/DDBJ databases">
        <title>Sequencing of cultivated peanut Arachis hypogaea provides insights into genome evolution and oil improvement.</title>
        <authorList>
            <person name="Chen X."/>
        </authorList>
    </citation>
    <scope>NUCLEOTIDE SEQUENCE [LARGE SCALE GENOMIC DNA]</scope>
    <source>
        <strain evidence="2">cv. Fuhuasheng</strain>
        <tissue evidence="1">Leaves</tissue>
    </source>
</reference>
<dbReference type="AlphaFoldDB" id="A0A445BHQ7"/>
<gene>
    <name evidence="1" type="ORF">Ahy_A09g043190</name>
</gene>
<evidence type="ECO:0008006" key="3">
    <source>
        <dbReference type="Google" id="ProtNLM"/>
    </source>
</evidence>
<evidence type="ECO:0000313" key="1">
    <source>
        <dbReference type="EMBL" id="RYR38216.1"/>
    </source>
</evidence>
<name>A0A445BHQ7_ARAHY</name>
<sequence>MLNCPLHRRVLFSFLVQSEVLLRMEVGGILFVYVERVSILKMHITNVTPRFKIKITLEDHSGEGIFVLFDREASYLLKKSCADLFTEVQRDASVYS</sequence>
<dbReference type="InterPro" id="IPR012340">
    <property type="entry name" value="NA-bd_OB-fold"/>
</dbReference>
<comment type="caution">
    <text evidence="1">The sequence shown here is derived from an EMBL/GenBank/DDBJ whole genome shotgun (WGS) entry which is preliminary data.</text>
</comment>
<dbReference type="EMBL" id="SDMP01000009">
    <property type="protein sequence ID" value="RYR38216.1"/>
    <property type="molecule type" value="Genomic_DNA"/>
</dbReference>
<dbReference type="Gene3D" id="2.40.50.140">
    <property type="entry name" value="Nucleic acid-binding proteins"/>
    <property type="match status" value="1"/>
</dbReference>
<organism evidence="1 2">
    <name type="scientific">Arachis hypogaea</name>
    <name type="common">Peanut</name>
    <dbReference type="NCBI Taxonomy" id="3818"/>
    <lineage>
        <taxon>Eukaryota</taxon>
        <taxon>Viridiplantae</taxon>
        <taxon>Streptophyta</taxon>
        <taxon>Embryophyta</taxon>
        <taxon>Tracheophyta</taxon>
        <taxon>Spermatophyta</taxon>
        <taxon>Magnoliopsida</taxon>
        <taxon>eudicotyledons</taxon>
        <taxon>Gunneridae</taxon>
        <taxon>Pentapetalae</taxon>
        <taxon>rosids</taxon>
        <taxon>fabids</taxon>
        <taxon>Fabales</taxon>
        <taxon>Fabaceae</taxon>
        <taxon>Papilionoideae</taxon>
        <taxon>50 kb inversion clade</taxon>
        <taxon>dalbergioids sensu lato</taxon>
        <taxon>Dalbergieae</taxon>
        <taxon>Pterocarpus clade</taxon>
        <taxon>Arachis</taxon>
    </lineage>
</organism>
<proteinExistence type="predicted"/>